<proteinExistence type="predicted"/>
<reference evidence="2" key="1">
    <citation type="journal article" date="2015" name="Nature">
        <title>Complex archaea that bridge the gap between prokaryotes and eukaryotes.</title>
        <authorList>
            <person name="Spang A."/>
            <person name="Saw J.H."/>
            <person name="Jorgensen S.L."/>
            <person name="Zaremba-Niedzwiedzka K."/>
            <person name="Martijn J."/>
            <person name="Lind A.E."/>
            <person name="van Eijk R."/>
            <person name="Schleper C."/>
            <person name="Guy L."/>
            <person name="Ettema T.J."/>
        </authorList>
    </citation>
    <scope>NUCLEOTIDE SEQUENCE</scope>
</reference>
<protein>
    <recommendedName>
        <fullName evidence="3">EamA domain-containing protein</fullName>
    </recommendedName>
</protein>
<organism evidence="2">
    <name type="scientific">marine sediment metagenome</name>
    <dbReference type="NCBI Taxonomy" id="412755"/>
    <lineage>
        <taxon>unclassified sequences</taxon>
        <taxon>metagenomes</taxon>
        <taxon>ecological metagenomes</taxon>
    </lineage>
</organism>
<keyword evidence="1" id="KW-0472">Membrane</keyword>
<keyword evidence="1" id="KW-1133">Transmembrane helix</keyword>
<keyword evidence="1" id="KW-0812">Transmembrane</keyword>
<feature type="transmembrane region" description="Helical" evidence="1">
    <location>
        <begin position="38"/>
        <end position="59"/>
    </location>
</feature>
<sequence length="64" mass="7122">MTQFAFTKANANIVVPCFTSISIVIAVLGSYISLNEIIILRPIVEIIEILFGVILLTNYTSKYK</sequence>
<evidence type="ECO:0000256" key="1">
    <source>
        <dbReference type="SAM" id="Phobius"/>
    </source>
</evidence>
<accession>A0A0F9R3V3</accession>
<evidence type="ECO:0008006" key="3">
    <source>
        <dbReference type="Google" id="ProtNLM"/>
    </source>
</evidence>
<name>A0A0F9R3V3_9ZZZZ</name>
<dbReference type="AlphaFoldDB" id="A0A0F9R3V3"/>
<evidence type="ECO:0000313" key="2">
    <source>
        <dbReference type="EMBL" id="KKN49459.1"/>
    </source>
</evidence>
<feature type="transmembrane region" description="Helical" evidence="1">
    <location>
        <begin position="12"/>
        <end position="32"/>
    </location>
</feature>
<dbReference type="EMBL" id="LAZR01001167">
    <property type="protein sequence ID" value="KKN49459.1"/>
    <property type="molecule type" value="Genomic_DNA"/>
</dbReference>
<dbReference type="Gene3D" id="1.10.3730.20">
    <property type="match status" value="1"/>
</dbReference>
<comment type="caution">
    <text evidence="2">The sequence shown here is derived from an EMBL/GenBank/DDBJ whole genome shotgun (WGS) entry which is preliminary data.</text>
</comment>
<gene>
    <name evidence="2" type="ORF">LCGC14_0642510</name>
</gene>